<evidence type="ECO:0000256" key="4">
    <source>
        <dbReference type="ARBA" id="ARBA00022676"/>
    </source>
</evidence>
<evidence type="ECO:0000256" key="2">
    <source>
        <dbReference type="ARBA" id="ARBA00022516"/>
    </source>
</evidence>
<reference evidence="8" key="1">
    <citation type="journal article" date="2015" name="Nature">
        <title>Complex archaea that bridge the gap between prokaryotes and eukaryotes.</title>
        <authorList>
            <person name="Spang A."/>
            <person name="Saw J.H."/>
            <person name="Jorgensen S.L."/>
            <person name="Zaremba-Niedzwiedzka K."/>
            <person name="Martijn J."/>
            <person name="Lind A.E."/>
            <person name="van Eijk R."/>
            <person name="Schleper C."/>
            <person name="Guy L."/>
            <person name="Ettema T.J."/>
        </authorList>
    </citation>
    <scope>NUCLEOTIDE SEQUENCE</scope>
</reference>
<evidence type="ECO:0000256" key="1">
    <source>
        <dbReference type="ARBA" id="ARBA00012687"/>
    </source>
</evidence>
<sequence length="391" mass="42913">MTTIGFVVGEPSGDRIGADLIRALRSQTDGELHVVGLGGEAMQAEGLTSLFDIHELSIIGIGAIVARLPQLLRRVSQTADFIVDAKPDALVIIDSPTFSHRVARRVRARLPQMPIVNYIPPTVWAWREGRAAAMRPYVDHAICALPFEPETLRRLGGPPATYVGHPLMTTPALRQMIEEVNRPAADRAPSSPPTLLILPGSRRGEINRLIDDFGATFQQLLTRMPGLTAIIPTLERHRPIIEAKIANWENKPVIVTGEAEKWAAFAKADAAIAASGTVSLELALADVPMALAYRLDPIGYRFRHLISAWTAALPNFIAGHPLVPEHFHEFVRPEMLARRLQRLLTDTPERRAQLAGFAEIRDAMAIDRPPGEAAADIVLDLVRQGRPTKPE</sequence>
<name>A0A0F9W5J6_9ZZZZ</name>
<dbReference type="PANTHER" id="PTHR30372">
    <property type="entry name" value="LIPID-A-DISACCHARIDE SYNTHASE"/>
    <property type="match status" value="1"/>
</dbReference>
<dbReference type="PANTHER" id="PTHR30372:SF4">
    <property type="entry name" value="LIPID-A-DISACCHARIDE SYNTHASE, MITOCHONDRIAL-RELATED"/>
    <property type="match status" value="1"/>
</dbReference>
<accession>A0A0F9W5J6</accession>
<organism evidence="8">
    <name type="scientific">marine sediment metagenome</name>
    <dbReference type="NCBI Taxonomy" id="412755"/>
    <lineage>
        <taxon>unclassified sequences</taxon>
        <taxon>metagenomes</taxon>
        <taxon>ecological metagenomes</taxon>
    </lineage>
</organism>
<gene>
    <name evidence="8" type="ORF">LCGC14_0402630</name>
</gene>
<evidence type="ECO:0000256" key="5">
    <source>
        <dbReference type="ARBA" id="ARBA00022679"/>
    </source>
</evidence>
<dbReference type="EC" id="2.4.1.182" evidence="1"/>
<comment type="caution">
    <text evidence="8">The sequence shown here is derived from an EMBL/GenBank/DDBJ whole genome shotgun (WGS) entry which is preliminary data.</text>
</comment>
<dbReference type="GO" id="GO:0008915">
    <property type="term" value="F:lipid-A-disaccharide synthase activity"/>
    <property type="evidence" value="ECO:0007669"/>
    <property type="project" value="UniProtKB-EC"/>
</dbReference>
<dbReference type="EMBL" id="LAZR01000347">
    <property type="protein sequence ID" value="KKN73278.1"/>
    <property type="molecule type" value="Genomic_DNA"/>
</dbReference>
<protein>
    <recommendedName>
        <fullName evidence="1">lipid-A-disaccharide synthase</fullName>
        <ecNumber evidence="1">2.4.1.182</ecNumber>
    </recommendedName>
</protein>
<dbReference type="GO" id="GO:0016020">
    <property type="term" value="C:membrane"/>
    <property type="evidence" value="ECO:0007669"/>
    <property type="project" value="GOC"/>
</dbReference>
<keyword evidence="2" id="KW-0444">Lipid biosynthesis</keyword>
<evidence type="ECO:0000256" key="3">
    <source>
        <dbReference type="ARBA" id="ARBA00022556"/>
    </source>
</evidence>
<comment type="catalytic activity">
    <reaction evidence="7">
        <text>a lipid X + a UDP-2-N,3-O-bis[(3R)-3-hydroxyacyl]-alpha-D-glucosamine = a lipid A disaccharide + UDP + H(+)</text>
        <dbReference type="Rhea" id="RHEA:67828"/>
        <dbReference type="ChEBI" id="CHEBI:15378"/>
        <dbReference type="ChEBI" id="CHEBI:58223"/>
        <dbReference type="ChEBI" id="CHEBI:137748"/>
        <dbReference type="ChEBI" id="CHEBI:176338"/>
        <dbReference type="ChEBI" id="CHEBI:176343"/>
        <dbReference type="EC" id="2.4.1.182"/>
    </reaction>
</comment>
<keyword evidence="5" id="KW-0808">Transferase</keyword>
<keyword evidence="3" id="KW-0441">Lipid A biosynthesis</keyword>
<evidence type="ECO:0000256" key="6">
    <source>
        <dbReference type="ARBA" id="ARBA00023098"/>
    </source>
</evidence>
<dbReference type="Pfam" id="PF02684">
    <property type="entry name" value="LpxB"/>
    <property type="match status" value="1"/>
</dbReference>
<dbReference type="NCBIfam" id="TIGR00215">
    <property type="entry name" value="lpxB"/>
    <property type="match status" value="1"/>
</dbReference>
<dbReference type="SUPFAM" id="SSF53756">
    <property type="entry name" value="UDP-Glycosyltransferase/glycogen phosphorylase"/>
    <property type="match status" value="1"/>
</dbReference>
<dbReference type="GO" id="GO:0005543">
    <property type="term" value="F:phospholipid binding"/>
    <property type="evidence" value="ECO:0007669"/>
    <property type="project" value="TreeGrafter"/>
</dbReference>
<evidence type="ECO:0000256" key="7">
    <source>
        <dbReference type="ARBA" id="ARBA00048975"/>
    </source>
</evidence>
<keyword evidence="6" id="KW-0443">Lipid metabolism</keyword>
<evidence type="ECO:0000313" key="8">
    <source>
        <dbReference type="EMBL" id="KKN73278.1"/>
    </source>
</evidence>
<dbReference type="InterPro" id="IPR003835">
    <property type="entry name" value="Glyco_trans_19"/>
</dbReference>
<dbReference type="AlphaFoldDB" id="A0A0F9W5J6"/>
<dbReference type="GO" id="GO:0009245">
    <property type="term" value="P:lipid A biosynthetic process"/>
    <property type="evidence" value="ECO:0007669"/>
    <property type="project" value="UniProtKB-KW"/>
</dbReference>
<proteinExistence type="predicted"/>
<keyword evidence="4" id="KW-0328">Glycosyltransferase</keyword>